<reference evidence="5 6" key="2">
    <citation type="submission" date="2019-04" db="EMBL/GenBank/DDBJ databases">
        <title>Genome sequencing of Clostridium botulinum Groups I-IV and Clostridium butyricum.</title>
        <authorList>
            <person name="Brunt J."/>
            <person name="Van Vliet A.H.M."/>
            <person name="Stringer S.C."/>
            <person name="Carter A.T."/>
            <person name="Peck M.W."/>
        </authorList>
    </citation>
    <scope>NUCLEOTIDE SEQUENCE [LARGE SCALE GENOMIC DNA]</scope>
    <source>
        <strain evidence="2 6">1605</strain>
        <strain evidence="3 5">CB-K-33E</strain>
    </source>
</reference>
<evidence type="ECO:0000313" key="3">
    <source>
        <dbReference type="EMBL" id="NFN34878.1"/>
    </source>
</evidence>
<evidence type="ECO:0000313" key="2">
    <source>
        <dbReference type="EMBL" id="NFF88146.1"/>
    </source>
</evidence>
<evidence type="ECO:0000313" key="1">
    <source>
        <dbReference type="EMBL" id="NFA41993.1"/>
    </source>
</evidence>
<dbReference type="AlphaFoldDB" id="A0A0C2N4Z7"/>
<dbReference type="Proteomes" id="UP000473681">
    <property type="component" value="Unassembled WGS sequence"/>
</dbReference>
<organism evidence="2 6">
    <name type="scientific">Clostridium botulinum</name>
    <dbReference type="NCBI Taxonomy" id="1491"/>
    <lineage>
        <taxon>Bacteria</taxon>
        <taxon>Bacillati</taxon>
        <taxon>Bacillota</taxon>
        <taxon>Clostridia</taxon>
        <taxon>Eubacteriales</taxon>
        <taxon>Clostridiaceae</taxon>
        <taxon>Clostridium</taxon>
    </lineage>
</organism>
<sequence>MDIIEEYTSIDTENDFEYKYRLTKSLYKGITGYGIEVQSQNSNTTNEVFYEKDSVNLISINRHNVKALLTKLYENRVSPLHLIDIIGEYVDEHVCEFDNFTSKEVAN</sequence>
<evidence type="ECO:0000313" key="5">
    <source>
        <dbReference type="Proteomes" id="UP000473681"/>
    </source>
</evidence>
<evidence type="ECO:0000313" key="6">
    <source>
        <dbReference type="Proteomes" id="UP000476820"/>
    </source>
</evidence>
<dbReference type="EMBL" id="SWOV01000022">
    <property type="protein sequence ID" value="NFF88146.1"/>
    <property type="molecule type" value="Genomic_DNA"/>
</dbReference>
<comment type="caution">
    <text evidence="2">The sequence shown here is derived from an EMBL/GenBank/DDBJ whole genome shotgun (WGS) entry which is preliminary data.</text>
</comment>
<dbReference type="Pfam" id="PF20124">
    <property type="entry name" value="DUF6514"/>
    <property type="match status" value="1"/>
</dbReference>
<dbReference type="Proteomes" id="UP000476820">
    <property type="component" value="Unassembled WGS sequence"/>
</dbReference>
<protein>
    <submittedName>
        <fullName evidence="2">Uncharacterized protein</fullName>
    </submittedName>
</protein>
<dbReference type="InterPro" id="IPR017016">
    <property type="entry name" value="UCP033595"/>
</dbReference>
<dbReference type="OrthoDB" id="1954979at2"/>
<name>A0A0C2N4Z7_CLOBO</name>
<reference evidence="1 4" key="1">
    <citation type="submission" date="2019-02" db="EMBL/GenBank/DDBJ databases">
        <title>Genome sequencing of Clostridium botulinum clinical isolates.</title>
        <authorList>
            <person name="Brunt J."/>
            <person name="Van Vliet A.H.M."/>
            <person name="Stringer S.C."/>
            <person name="Grant K.A."/>
            <person name="Carter A.C."/>
            <person name="Peck M.W."/>
        </authorList>
    </citation>
    <scope>NUCLEOTIDE SEQUENCE [LARGE SCALE GENOMIC DNA]</scope>
    <source>
        <strain evidence="1 4">H113700579</strain>
    </source>
</reference>
<dbReference type="Proteomes" id="UP000472355">
    <property type="component" value="Unassembled WGS sequence"/>
</dbReference>
<dbReference type="EMBL" id="SGKU01000010">
    <property type="protein sequence ID" value="NFA41993.1"/>
    <property type="molecule type" value="Genomic_DNA"/>
</dbReference>
<gene>
    <name evidence="1" type="ORF">EXM65_05215</name>
    <name evidence="2" type="ORF">FC774_09740</name>
    <name evidence="3" type="ORF">FDB51_06940</name>
</gene>
<evidence type="ECO:0000313" key="4">
    <source>
        <dbReference type="Proteomes" id="UP000472355"/>
    </source>
</evidence>
<proteinExistence type="predicted"/>
<accession>A0A0C2N4Z7</accession>
<dbReference type="EMBL" id="SWVK01000007">
    <property type="protein sequence ID" value="NFN34878.1"/>
    <property type="molecule type" value="Genomic_DNA"/>
</dbReference>
<dbReference type="RefSeq" id="WP_012450955.1">
    <property type="nucleotide sequence ID" value="NZ_CP010520.1"/>
</dbReference>